<feature type="transmembrane region" description="Helical" evidence="1">
    <location>
        <begin position="517"/>
        <end position="541"/>
    </location>
</feature>
<evidence type="ECO:0008006" key="3">
    <source>
        <dbReference type="Google" id="ProtNLM"/>
    </source>
</evidence>
<evidence type="ECO:0000313" key="2">
    <source>
        <dbReference type="EMBL" id="CAA9542433.1"/>
    </source>
</evidence>
<proteinExistence type="predicted"/>
<protein>
    <recommendedName>
        <fullName evidence="3">DUF946 domain-containing protein</fullName>
    </recommendedName>
</protein>
<feature type="transmembrane region" description="Helical" evidence="1">
    <location>
        <begin position="382"/>
        <end position="401"/>
    </location>
</feature>
<sequence length="651" mass="67836">MAYTPPAMPTRVSRLPLAWAMALPFVVLLALVPSQPVAARQATPVAPARSGATGADAGTPELVAEAALARRFAPVSYLKRQAGPCDADGEPFLPAPVDVAFGAAEVLLREGPDGRVLGAGVEAADLFRREAGVYLDLPGDPRNAGCDYETTFKELMGGRPPVVYARVATEPGKPGLAIQYWFFYWFNDFNNVHEADWEMIQLRFEAGSAAEALASGTEPVEVAYAQHEGGETAAWDDPKLEKEGGRPVTYPSRGSHASYYGPAVWLGWGQGGSGLGCDDTTGPSLRVEPEVVLLPPAIDDPGNPLAWTTFAGRWGERGDWFFDGPTGPNAKPRWAAPLSWQEGLRPSSVRLRASHVVGPAATEVFCDGVAAASGLLILARPYPWLVPAVLALLVLLLALWARVAWPTLRRAWVLWRRHLGPFVGIGAALVPLTLLASGLGFVLNEAPGLAARLPFDEDSPAFLALADLLPLIQGGLLLLLVGPAVVRATDDALTDRSPGAGAGFRAALAALPRTASALGLSALATFGLGLTVVGVPLALYLGVRWAFASQAAVLAGAAGVGALRASFAATRGSWWPTALTLSLLAVAGAALGPLLGIALMVVGGIPIELADGAGALVYAFTQPLAIVGATLLYRRLVPAEGARPSSATAVD</sequence>
<feature type="transmembrane region" description="Helical" evidence="1">
    <location>
        <begin position="613"/>
        <end position="633"/>
    </location>
</feature>
<feature type="transmembrane region" description="Helical" evidence="1">
    <location>
        <begin position="462"/>
        <end position="486"/>
    </location>
</feature>
<feature type="transmembrane region" description="Helical" evidence="1">
    <location>
        <begin position="422"/>
        <end position="442"/>
    </location>
</feature>
<keyword evidence="1" id="KW-0472">Membrane</keyword>
<feature type="transmembrane region" description="Helical" evidence="1">
    <location>
        <begin position="579"/>
        <end position="607"/>
    </location>
</feature>
<keyword evidence="1" id="KW-1133">Transmembrane helix</keyword>
<keyword evidence="1" id="KW-0812">Transmembrane</keyword>
<evidence type="ECO:0000256" key="1">
    <source>
        <dbReference type="SAM" id="Phobius"/>
    </source>
</evidence>
<reference evidence="2" key="1">
    <citation type="submission" date="2020-02" db="EMBL/GenBank/DDBJ databases">
        <authorList>
            <person name="Meier V. D."/>
        </authorList>
    </citation>
    <scope>NUCLEOTIDE SEQUENCE</scope>
    <source>
        <strain evidence="2">AVDCRST_MAG59</strain>
    </source>
</reference>
<organism evidence="2">
    <name type="scientific">uncultured Thermomicrobiales bacterium</name>
    <dbReference type="NCBI Taxonomy" id="1645740"/>
    <lineage>
        <taxon>Bacteria</taxon>
        <taxon>Pseudomonadati</taxon>
        <taxon>Thermomicrobiota</taxon>
        <taxon>Thermomicrobia</taxon>
        <taxon>Thermomicrobiales</taxon>
        <taxon>environmental samples</taxon>
    </lineage>
</organism>
<name>A0A6J4U9D0_9BACT</name>
<feature type="transmembrane region" description="Helical" evidence="1">
    <location>
        <begin position="547"/>
        <end position="567"/>
    </location>
</feature>
<dbReference type="PANTHER" id="PTHR48174:SF5">
    <property type="entry name" value="VACUOLAR PROTEIN SORTING-ASSOCIATED PROTEIN 62"/>
    <property type="match status" value="1"/>
</dbReference>
<dbReference type="EMBL" id="CADCWF010000053">
    <property type="protein sequence ID" value="CAA9542433.1"/>
    <property type="molecule type" value="Genomic_DNA"/>
</dbReference>
<dbReference type="PANTHER" id="PTHR48174">
    <property type="entry name" value="DUF946 FAMILY PROTEIN"/>
    <property type="match status" value="1"/>
</dbReference>
<dbReference type="AlphaFoldDB" id="A0A6J4U9D0"/>
<gene>
    <name evidence="2" type="ORF">AVDCRST_MAG59-954</name>
</gene>
<accession>A0A6J4U9D0</accession>